<evidence type="ECO:0000313" key="8">
    <source>
        <dbReference type="Proteomes" id="UP000886520"/>
    </source>
</evidence>
<evidence type="ECO:0000256" key="4">
    <source>
        <dbReference type="ARBA" id="ARBA00022989"/>
    </source>
</evidence>
<feature type="transmembrane region" description="Helical" evidence="6">
    <location>
        <begin position="171"/>
        <end position="191"/>
    </location>
</feature>
<dbReference type="AlphaFoldDB" id="A0A9D4V3I5"/>
<feature type="transmembrane region" description="Helical" evidence="6">
    <location>
        <begin position="218"/>
        <end position="243"/>
    </location>
</feature>
<proteinExistence type="inferred from homology"/>
<keyword evidence="8" id="KW-1185">Reference proteome</keyword>
<name>A0A9D4V3I5_ADICA</name>
<reference evidence="7" key="1">
    <citation type="submission" date="2021-01" db="EMBL/GenBank/DDBJ databases">
        <title>Adiantum capillus-veneris genome.</title>
        <authorList>
            <person name="Fang Y."/>
            <person name="Liao Q."/>
        </authorList>
    </citation>
    <scope>NUCLEOTIDE SEQUENCE</scope>
    <source>
        <strain evidence="7">H3</strain>
        <tissue evidence="7">Leaf</tissue>
    </source>
</reference>
<feature type="transmembrane region" description="Helical" evidence="6">
    <location>
        <begin position="412"/>
        <end position="432"/>
    </location>
</feature>
<dbReference type="PROSITE" id="PS01022">
    <property type="entry name" value="PTR2_1"/>
    <property type="match status" value="1"/>
</dbReference>
<evidence type="ECO:0000256" key="6">
    <source>
        <dbReference type="SAM" id="Phobius"/>
    </source>
</evidence>
<evidence type="ECO:0000256" key="3">
    <source>
        <dbReference type="ARBA" id="ARBA00022692"/>
    </source>
</evidence>
<dbReference type="GO" id="GO:0016020">
    <property type="term" value="C:membrane"/>
    <property type="evidence" value="ECO:0007669"/>
    <property type="project" value="UniProtKB-SubCell"/>
</dbReference>
<feature type="transmembrane region" description="Helical" evidence="6">
    <location>
        <begin position="612"/>
        <end position="633"/>
    </location>
</feature>
<comment type="caution">
    <text evidence="7">The sequence shown here is derived from an EMBL/GenBank/DDBJ whole genome shotgun (WGS) entry which is preliminary data.</text>
</comment>
<evidence type="ECO:0000256" key="2">
    <source>
        <dbReference type="ARBA" id="ARBA00005982"/>
    </source>
</evidence>
<dbReference type="EMBL" id="JABFUD020000006">
    <property type="protein sequence ID" value="KAI5078677.1"/>
    <property type="molecule type" value="Genomic_DNA"/>
</dbReference>
<feature type="transmembrane region" description="Helical" evidence="6">
    <location>
        <begin position="47"/>
        <end position="65"/>
    </location>
</feature>
<gene>
    <name evidence="7" type="ORF">GOP47_0006348</name>
</gene>
<keyword evidence="3 6" id="KW-0812">Transmembrane</keyword>
<dbReference type="PANTHER" id="PTHR11654">
    <property type="entry name" value="OLIGOPEPTIDE TRANSPORTER-RELATED"/>
    <property type="match status" value="1"/>
</dbReference>
<dbReference type="OrthoDB" id="8904098at2759"/>
<dbReference type="Pfam" id="PF00854">
    <property type="entry name" value="PTR2"/>
    <property type="match status" value="1"/>
</dbReference>
<comment type="subcellular location">
    <subcellularLocation>
        <location evidence="1">Membrane</location>
        <topology evidence="1">Multi-pass membrane protein</topology>
    </subcellularLocation>
</comment>
<dbReference type="GO" id="GO:0022857">
    <property type="term" value="F:transmembrane transporter activity"/>
    <property type="evidence" value="ECO:0007669"/>
    <property type="project" value="InterPro"/>
</dbReference>
<dbReference type="SUPFAM" id="SSF103473">
    <property type="entry name" value="MFS general substrate transporter"/>
    <property type="match status" value="1"/>
</dbReference>
<dbReference type="InterPro" id="IPR036259">
    <property type="entry name" value="MFS_trans_sf"/>
</dbReference>
<protein>
    <submittedName>
        <fullName evidence="7">Uncharacterized protein</fullName>
    </submittedName>
</protein>
<keyword evidence="5 6" id="KW-0472">Membrane</keyword>
<keyword evidence="4 6" id="KW-1133">Transmembrane helix</keyword>
<dbReference type="Gene3D" id="1.20.1250.20">
    <property type="entry name" value="MFS general substrate transporter like domains"/>
    <property type="match status" value="1"/>
</dbReference>
<evidence type="ECO:0000313" key="7">
    <source>
        <dbReference type="EMBL" id="KAI5078677.1"/>
    </source>
</evidence>
<comment type="similarity">
    <text evidence="2">Belongs to the major facilitator superfamily. Proton-dependent oligopeptide transporter (POT/PTR) (TC 2.A.17) family.</text>
</comment>
<evidence type="ECO:0000256" key="5">
    <source>
        <dbReference type="ARBA" id="ARBA00023136"/>
    </source>
</evidence>
<feature type="transmembrane region" description="Helical" evidence="6">
    <location>
        <begin position="568"/>
        <end position="590"/>
    </location>
</feature>
<feature type="transmembrane region" description="Helical" evidence="6">
    <location>
        <begin position="492"/>
        <end position="513"/>
    </location>
</feature>
<feature type="transmembrane region" description="Helical" evidence="6">
    <location>
        <begin position="452"/>
        <end position="472"/>
    </location>
</feature>
<dbReference type="InterPro" id="IPR000109">
    <property type="entry name" value="POT_fam"/>
</dbReference>
<evidence type="ECO:0000256" key="1">
    <source>
        <dbReference type="ARBA" id="ARBA00004141"/>
    </source>
</evidence>
<feature type="transmembrane region" description="Helical" evidence="6">
    <location>
        <begin position="289"/>
        <end position="309"/>
    </location>
</feature>
<feature type="transmembrane region" description="Helical" evidence="6">
    <location>
        <begin position="264"/>
        <end position="283"/>
    </location>
</feature>
<dbReference type="InterPro" id="IPR018456">
    <property type="entry name" value="PTR2_symporter_CS"/>
</dbReference>
<organism evidence="7 8">
    <name type="scientific">Adiantum capillus-veneris</name>
    <name type="common">Maidenhair fern</name>
    <dbReference type="NCBI Taxonomy" id="13818"/>
    <lineage>
        <taxon>Eukaryota</taxon>
        <taxon>Viridiplantae</taxon>
        <taxon>Streptophyta</taxon>
        <taxon>Embryophyta</taxon>
        <taxon>Tracheophyta</taxon>
        <taxon>Polypodiopsida</taxon>
        <taxon>Polypodiidae</taxon>
        <taxon>Polypodiales</taxon>
        <taxon>Pteridineae</taxon>
        <taxon>Pteridaceae</taxon>
        <taxon>Vittarioideae</taxon>
        <taxon>Adiantum</taxon>
    </lineage>
</organism>
<feature type="transmembrane region" description="Helical" evidence="6">
    <location>
        <begin position="533"/>
        <end position="556"/>
    </location>
</feature>
<sequence length="650" mass="72644">MALERSLNTRWNRPYEYKLWVCAKYRFLRPFEQGNKEEDDERELANSATWVLLIVLLLRLLWLLVENSSAAKLKLDLQSPSMVLIDADVQKDKFEGKGGWKTLPFIIGNEACERMGSLSVLWNMAPYLMGEYHMTYLRAGYIVNTVSGTCSLTPLLGAYLADSYFGRYNTILGSSFFAFMGLTLLCISATIKSLQPEDCTPSSPQLMYECPQASKSQVWFLMGAFAFMAIGSGGLRSCVYSFGADQFDGSTPEGKRARQSFFNWFYFCSCLSLLCGLTVIVYIQNDISWAIGYLVLALSMVLSVVVFLAGTRFYLHLPTDSGPYTAIIQVLTAATSKYHLPLPSDPIELHNSSTNNMKDGGPLFKHTTRLRWLDKAAIVEARDDVEGKGGGEANKGSWRLCSVQRVEECKTFLNLLPIWGCAILLSVVQAQLGLFTVIQGTFVDPHLGHLKIAPASLFVVTLATFIIVIPMYDILIVPMARHFTKNPRGFSLLQRIGIGIVGFALTMIVAGQVEHKRLIAFNVHGELLGVKWLLLQCVIIGVSDTFAAIGQFEFFYEELPRGMKSMAGAFFWSSNALGSYIGNLVVYVVTKTTSKQNKSWLPQNINEGHLDFFYYLMAGISMLGLVLFIVCSLRYKHVEYLEDEPSTRDP</sequence>
<dbReference type="GO" id="GO:0006857">
    <property type="term" value="P:oligopeptide transport"/>
    <property type="evidence" value="ECO:0007669"/>
    <property type="project" value="InterPro"/>
</dbReference>
<dbReference type="Proteomes" id="UP000886520">
    <property type="component" value="Chromosome 6"/>
</dbReference>
<accession>A0A9D4V3I5</accession>